<gene>
    <name evidence="1" type="ordered locus">SH0334</name>
</gene>
<dbReference type="KEGG" id="sha:SH0334"/>
<evidence type="ECO:0000313" key="1">
    <source>
        <dbReference type="EMBL" id="BAE03643.1"/>
    </source>
</evidence>
<reference evidence="1 2" key="1">
    <citation type="journal article" date="2005" name="J. Bacteriol.">
        <title>Whole-genome sequencing of Staphylococcus haemolyticus uncovers the extreme plasticity of its genome and the evolution of human-colonizing staphylococcal species.</title>
        <authorList>
            <person name="Takeuchi F."/>
            <person name="Watanabe S."/>
            <person name="Baba T."/>
            <person name="Yuzawa H."/>
            <person name="Ito T."/>
            <person name="Morimoto Y."/>
            <person name="Kuroda M."/>
            <person name="Cui L."/>
            <person name="Takahashi M."/>
            <person name="Ankai A."/>
            <person name="Baba S."/>
            <person name="Fukui S."/>
            <person name="Lee J.C."/>
            <person name="Hiramatsu K."/>
        </authorList>
    </citation>
    <scope>NUCLEOTIDE SEQUENCE [LARGE SCALE GENOMIC DNA]</scope>
    <source>
        <strain evidence="1 2">JCSC1435</strain>
    </source>
</reference>
<dbReference type="Proteomes" id="UP000000543">
    <property type="component" value="Chromosome"/>
</dbReference>
<dbReference type="HOGENOM" id="CLU_3383937_0_0_9"/>
<accession>Q4L9N2</accession>
<proteinExistence type="predicted"/>
<dbReference type="AlphaFoldDB" id="Q4L9N2"/>
<dbReference type="EMBL" id="AP006716">
    <property type="protein sequence ID" value="BAE03643.1"/>
    <property type="molecule type" value="Genomic_DNA"/>
</dbReference>
<evidence type="ECO:0000313" key="2">
    <source>
        <dbReference type="Proteomes" id="UP000000543"/>
    </source>
</evidence>
<name>Q4L9N2_STAHJ</name>
<organism evidence="1 2">
    <name type="scientific">Staphylococcus haemolyticus (strain JCSC1435)</name>
    <dbReference type="NCBI Taxonomy" id="279808"/>
    <lineage>
        <taxon>Bacteria</taxon>
        <taxon>Bacillati</taxon>
        <taxon>Bacillota</taxon>
        <taxon>Bacilli</taxon>
        <taxon>Bacillales</taxon>
        <taxon>Staphylococcaceae</taxon>
        <taxon>Staphylococcus</taxon>
    </lineage>
</organism>
<sequence length="33" mass="3900">MMNLSAMTYQERVSTYLSNHLSKNTFTKQKAFE</sequence>
<protein>
    <submittedName>
        <fullName evidence="1">Uncharacterized protein</fullName>
    </submittedName>
</protein>